<keyword evidence="2" id="KW-1185">Reference proteome</keyword>
<protein>
    <submittedName>
        <fullName evidence="1">Uncharacterized protein</fullName>
    </submittedName>
</protein>
<dbReference type="Proteomes" id="UP001732700">
    <property type="component" value="Chromosome 3A"/>
</dbReference>
<evidence type="ECO:0000313" key="2">
    <source>
        <dbReference type="Proteomes" id="UP001732700"/>
    </source>
</evidence>
<evidence type="ECO:0000313" key="1">
    <source>
        <dbReference type="EnsemblPlants" id="AVESA.00010b.r2.3AG0407750.2.CDS"/>
    </source>
</evidence>
<proteinExistence type="predicted"/>
<accession>A0ACD5VEB0</accession>
<reference evidence="1" key="1">
    <citation type="submission" date="2021-05" db="EMBL/GenBank/DDBJ databases">
        <authorList>
            <person name="Scholz U."/>
            <person name="Mascher M."/>
            <person name="Fiebig A."/>
        </authorList>
    </citation>
    <scope>NUCLEOTIDE SEQUENCE [LARGE SCALE GENOMIC DNA]</scope>
</reference>
<dbReference type="EnsemblPlants" id="AVESA.00010b.r2.3AG0407750.2">
    <property type="protein sequence ID" value="AVESA.00010b.r2.3AG0407750.2.CDS"/>
    <property type="gene ID" value="AVESA.00010b.r2.3AG0407750"/>
</dbReference>
<name>A0ACD5VEB0_AVESA</name>
<reference evidence="1" key="2">
    <citation type="submission" date="2025-09" db="UniProtKB">
        <authorList>
            <consortium name="EnsemblPlants"/>
        </authorList>
    </citation>
    <scope>IDENTIFICATION</scope>
</reference>
<organism evidence="1 2">
    <name type="scientific">Avena sativa</name>
    <name type="common">Oat</name>
    <dbReference type="NCBI Taxonomy" id="4498"/>
    <lineage>
        <taxon>Eukaryota</taxon>
        <taxon>Viridiplantae</taxon>
        <taxon>Streptophyta</taxon>
        <taxon>Embryophyta</taxon>
        <taxon>Tracheophyta</taxon>
        <taxon>Spermatophyta</taxon>
        <taxon>Magnoliopsida</taxon>
        <taxon>Liliopsida</taxon>
        <taxon>Poales</taxon>
        <taxon>Poaceae</taxon>
        <taxon>BOP clade</taxon>
        <taxon>Pooideae</taxon>
        <taxon>Poodae</taxon>
        <taxon>Poeae</taxon>
        <taxon>Poeae Chloroplast Group 1 (Aveneae type)</taxon>
        <taxon>Aveninae</taxon>
        <taxon>Avena</taxon>
    </lineage>
</organism>
<sequence>MSAMAAAKNLGAQLDRLLQLWRRLRQRSPGDDDVCAVEVVAFGLHKFYSMGLYKAARYLAACLEIAAENVEPATFSIAAFTVIPNEQLYGVLLSQWHTPRPTAQLQAFARIESAYYAVMLSLEHHLPRCVELLVGLRPPSVLGDPVRTMIGYSDDTVTAANEYVRKRAETGFPDPDPATAAAAATGKPPQGKSSVDVDQAFSYLHRACSLTSLADKNMDVAIAFISGFLDPEEVAEISEQVDEHANISEDGPYPCPSDDLD</sequence>